<dbReference type="AlphaFoldDB" id="A0AAE3LEN0"/>
<feature type="region of interest" description="Disordered" evidence="1">
    <location>
        <begin position="83"/>
        <end position="109"/>
    </location>
</feature>
<proteinExistence type="predicted"/>
<keyword evidence="5" id="KW-1185">Reference proteome</keyword>
<organism evidence="4 6">
    <name type="scientific">Halapricum hydrolyticum</name>
    <dbReference type="NCBI Taxonomy" id="2979991"/>
    <lineage>
        <taxon>Archaea</taxon>
        <taxon>Methanobacteriati</taxon>
        <taxon>Methanobacteriota</taxon>
        <taxon>Stenosarchaea group</taxon>
        <taxon>Halobacteria</taxon>
        <taxon>Halobacteriales</taxon>
        <taxon>Haloarculaceae</taxon>
        <taxon>Halapricum</taxon>
    </lineage>
</organism>
<dbReference type="EMBL" id="JAOPKC010000003">
    <property type="protein sequence ID" value="MCU4717393.1"/>
    <property type="molecule type" value="Genomic_DNA"/>
</dbReference>
<feature type="transmembrane region" description="Helical" evidence="2">
    <location>
        <begin position="47"/>
        <end position="69"/>
    </location>
</feature>
<gene>
    <name evidence="4" type="ORF">OB914_06205</name>
    <name evidence="3" type="ORF">OB916_04870</name>
</gene>
<protein>
    <submittedName>
        <fullName evidence="4">Uncharacterized protein</fullName>
    </submittedName>
</protein>
<evidence type="ECO:0000313" key="4">
    <source>
        <dbReference type="EMBL" id="MCU4726557.1"/>
    </source>
</evidence>
<reference evidence="4" key="1">
    <citation type="submission" date="2023-02" db="EMBL/GenBank/DDBJ databases">
        <title>Enrichment on poylsaccharides allowed isolation of novel metabolic and taxonomic groups of Haloarchaea.</title>
        <authorList>
            <person name="Sorokin D.Y."/>
            <person name="Elcheninov A.G."/>
            <person name="Khizhniak T.V."/>
            <person name="Kolganova T.V."/>
            <person name="Kublanov I.V."/>
        </authorList>
    </citation>
    <scope>NUCLEOTIDE SEQUENCE</scope>
    <source>
        <strain evidence="3 5">HArc-curdl5-1</strain>
        <strain evidence="4">HArc-curdl7</strain>
    </source>
</reference>
<accession>A0AAE3LEN0</accession>
<comment type="caution">
    <text evidence="4">The sequence shown here is derived from an EMBL/GenBank/DDBJ whole genome shotgun (WGS) entry which is preliminary data.</text>
</comment>
<feature type="transmembrane region" description="Helical" evidence="2">
    <location>
        <begin position="12"/>
        <end position="35"/>
    </location>
</feature>
<sequence>MASSDPRDRLVPVAIGLVVLFAPVLILALTIEVLVLTGDLVVEDLTLLTLLELYLIDLVAFAVLAYVIYRLALWLVAHRHLEPTDQSDSGDELWEPGFTGDTDDEQDDR</sequence>
<evidence type="ECO:0000313" key="3">
    <source>
        <dbReference type="EMBL" id="MCU4717393.1"/>
    </source>
</evidence>
<dbReference type="RefSeq" id="WP_315908160.1">
    <property type="nucleotide sequence ID" value="NZ_JAOPKC010000003.1"/>
</dbReference>
<keyword evidence="2" id="KW-0812">Transmembrane</keyword>
<evidence type="ECO:0000313" key="5">
    <source>
        <dbReference type="Proteomes" id="UP001208186"/>
    </source>
</evidence>
<evidence type="ECO:0000313" key="6">
    <source>
        <dbReference type="Proteomes" id="UP001209746"/>
    </source>
</evidence>
<dbReference type="EMBL" id="JAOPKD010000004">
    <property type="protein sequence ID" value="MCU4726557.1"/>
    <property type="molecule type" value="Genomic_DNA"/>
</dbReference>
<name>A0AAE3LEN0_9EURY</name>
<evidence type="ECO:0000256" key="2">
    <source>
        <dbReference type="SAM" id="Phobius"/>
    </source>
</evidence>
<keyword evidence="2" id="KW-0472">Membrane</keyword>
<evidence type="ECO:0000256" key="1">
    <source>
        <dbReference type="SAM" id="MobiDB-lite"/>
    </source>
</evidence>
<dbReference type="Proteomes" id="UP001209746">
    <property type="component" value="Unassembled WGS sequence"/>
</dbReference>
<dbReference type="Proteomes" id="UP001208186">
    <property type="component" value="Unassembled WGS sequence"/>
</dbReference>
<keyword evidence="2" id="KW-1133">Transmembrane helix</keyword>